<evidence type="ECO:0000313" key="5">
    <source>
        <dbReference type="Proteomes" id="UP000222542"/>
    </source>
</evidence>
<dbReference type="AlphaFoldDB" id="A0A2G3AGH9"/>
<proteinExistence type="predicted"/>
<feature type="repeat" description="PPR" evidence="2">
    <location>
        <begin position="25"/>
        <end position="55"/>
    </location>
</feature>
<keyword evidence="1" id="KW-0677">Repeat</keyword>
<evidence type="ECO:0000259" key="3">
    <source>
        <dbReference type="Pfam" id="PF06544"/>
    </source>
</evidence>
<comment type="caution">
    <text evidence="4">The sequence shown here is derived from an EMBL/GenBank/DDBJ whole genome shotgun (WGS) entry which is preliminary data.</text>
</comment>
<dbReference type="InterPro" id="IPR010541">
    <property type="entry name" value="Prp3_C"/>
</dbReference>
<organism evidence="4 5">
    <name type="scientific">Capsicum annuum</name>
    <name type="common">Capsicum pepper</name>
    <dbReference type="NCBI Taxonomy" id="4072"/>
    <lineage>
        <taxon>Eukaryota</taxon>
        <taxon>Viridiplantae</taxon>
        <taxon>Streptophyta</taxon>
        <taxon>Embryophyta</taxon>
        <taxon>Tracheophyta</taxon>
        <taxon>Spermatophyta</taxon>
        <taxon>Magnoliopsida</taxon>
        <taxon>eudicotyledons</taxon>
        <taxon>Gunneridae</taxon>
        <taxon>Pentapetalae</taxon>
        <taxon>asterids</taxon>
        <taxon>lamiids</taxon>
        <taxon>Solanales</taxon>
        <taxon>Solanaceae</taxon>
        <taxon>Solanoideae</taxon>
        <taxon>Capsiceae</taxon>
        <taxon>Capsicum</taxon>
    </lineage>
</organism>
<accession>A0A2G3AGH9</accession>
<gene>
    <name evidence="4" type="ORF">T459_01227</name>
</gene>
<dbReference type="GO" id="GO:0003723">
    <property type="term" value="F:RNA binding"/>
    <property type="evidence" value="ECO:0007669"/>
    <property type="project" value="InterPro"/>
</dbReference>
<dbReference type="Proteomes" id="UP000222542">
    <property type="component" value="Unassembled WGS sequence"/>
</dbReference>
<dbReference type="InterPro" id="IPR011990">
    <property type="entry name" value="TPR-like_helical_dom_sf"/>
</dbReference>
<dbReference type="Pfam" id="PF06544">
    <property type="entry name" value="Prp3_C"/>
    <property type="match status" value="1"/>
</dbReference>
<evidence type="ECO:0000256" key="1">
    <source>
        <dbReference type="ARBA" id="ARBA00022737"/>
    </source>
</evidence>
<name>A0A2G3AGH9_CAPAN</name>
<sequence length="298" mass="33506">MLSRYAKNERFGDVVDVFEAMPEKNVVSYNVMLSGYLGIGDFMSARKMFDEMGERNVASWNAMINGYVKVGRIRKACELFNEMPERNKVSYTIVISGCVGVNNVVTLADLVTLAIKMGYIEDVVVGTAILNAFTRVGNFNMALRDASLLRTGTYGDVVDVILEGISVVVVKGGKKSIKQYGKLMLRRIDWVAARRKEDDEVKMTMKMMVISLSTSPYYMRFSSRTQVKHLRLLDDYYHSTRIGFVEFVTPYSGGFGLTLGSESHVLKSEELSEFLTDIDTETVGSSHLTDMPQMMHYS</sequence>
<reference evidence="4 5" key="1">
    <citation type="journal article" date="2014" name="Nat. Genet.">
        <title>Genome sequence of the hot pepper provides insights into the evolution of pungency in Capsicum species.</title>
        <authorList>
            <person name="Kim S."/>
            <person name="Park M."/>
            <person name="Yeom S.I."/>
            <person name="Kim Y.M."/>
            <person name="Lee J.M."/>
            <person name="Lee H.A."/>
            <person name="Seo E."/>
            <person name="Choi J."/>
            <person name="Cheong K."/>
            <person name="Kim K.T."/>
            <person name="Jung K."/>
            <person name="Lee G.W."/>
            <person name="Oh S.K."/>
            <person name="Bae C."/>
            <person name="Kim S.B."/>
            <person name="Lee H.Y."/>
            <person name="Kim S.Y."/>
            <person name="Kim M.S."/>
            <person name="Kang B.C."/>
            <person name="Jo Y.D."/>
            <person name="Yang H.B."/>
            <person name="Jeong H.J."/>
            <person name="Kang W.H."/>
            <person name="Kwon J.K."/>
            <person name="Shin C."/>
            <person name="Lim J.Y."/>
            <person name="Park J.H."/>
            <person name="Huh J.H."/>
            <person name="Kim J.S."/>
            <person name="Kim B.D."/>
            <person name="Cohen O."/>
            <person name="Paran I."/>
            <person name="Suh M.C."/>
            <person name="Lee S.B."/>
            <person name="Kim Y.K."/>
            <person name="Shin Y."/>
            <person name="Noh S.J."/>
            <person name="Park J."/>
            <person name="Seo Y.S."/>
            <person name="Kwon S.Y."/>
            <person name="Kim H.A."/>
            <person name="Park J.M."/>
            <person name="Kim H.J."/>
            <person name="Choi S.B."/>
            <person name="Bosland P.W."/>
            <person name="Reeves G."/>
            <person name="Jo S.H."/>
            <person name="Lee B.W."/>
            <person name="Cho H.T."/>
            <person name="Choi H.S."/>
            <person name="Lee M.S."/>
            <person name="Yu Y."/>
            <person name="Do Choi Y."/>
            <person name="Park B.S."/>
            <person name="van Deynze A."/>
            <person name="Ashrafi H."/>
            <person name="Hill T."/>
            <person name="Kim W.T."/>
            <person name="Pai H.S."/>
            <person name="Ahn H.K."/>
            <person name="Yeam I."/>
            <person name="Giovannoni J.J."/>
            <person name="Rose J.K."/>
            <person name="Sorensen I."/>
            <person name="Lee S.J."/>
            <person name="Kim R.W."/>
            <person name="Choi I.Y."/>
            <person name="Choi B.S."/>
            <person name="Lim J.S."/>
            <person name="Lee Y.H."/>
            <person name="Choi D."/>
        </authorList>
    </citation>
    <scope>NUCLEOTIDE SEQUENCE [LARGE SCALE GENOMIC DNA]</scope>
    <source>
        <strain evidence="5">cv. CM334</strain>
    </source>
</reference>
<dbReference type="EMBL" id="AYRZ02000001">
    <property type="protein sequence ID" value="PHT93345.1"/>
    <property type="molecule type" value="Genomic_DNA"/>
</dbReference>
<dbReference type="Pfam" id="PF01535">
    <property type="entry name" value="PPR"/>
    <property type="match status" value="1"/>
</dbReference>
<dbReference type="Gene3D" id="1.25.40.10">
    <property type="entry name" value="Tetratricopeptide repeat domain"/>
    <property type="match status" value="1"/>
</dbReference>
<feature type="repeat" description="PPR" evidence="2">
    <location>
        <begin position="56"/>
        <end position="90"/>
    </location>
</feature>
<evidence type="ECO:0000256" key="2">
    <source>
        <dbReference type="PROSITE-ProRule" id="PRU00708"/>
    </source>
</evidence>
<feature type="domain" description="Small nuclear ribonucleoprotein Prp3 C-terminal" evidence="3">
    <location>
        <begin position="165"/>
        <end position="196"/>
    </location>
</feature>
<dbReference type="InterPro" id="IPR046960">
    <property type="entry name" value="PPR_At4g14850-like_plant"/>
</dbReference>
<reference evidence="4 5" key="2">
    <citation type="journal article" date="2017" name="Genome Biol.">
        <title>New reference genome sequences of hot pepper reveal the massive evolution of plant disease-resistance genes by retroduplication.</title>
        <authorList>
            <person name="Kim S."/>
            <person name="Park J."/>
            <person name="Yeom S.I."/>
            <person name="Kim Y.M."/>
            <person name="Seo E."/>
            <person name="Kim K.T."/>
            <person name="Kim M.S."/>
            <person name="Lee J.M."/>
            <person name="Cheong K."/>
            <person name="Shin H.S."/>
            <person name="Kim S.B."/>
            <person name="Han K."/>
            <person name="Lee J."/>
            <person name="Park M."/>
            <person name="Lee H.A."/>
            <person name="Lee H.Y."/>
            <person name="Lee Y."/>
            <person name="Oh S."/>
            <person name="Lee J.H."/>
            <person name="Choi E."/>
            <person name="Choi E."/>
            <person name="Lee S.E."/>
            <person name="Jeon J."/>
            <person name="Kim H."/>
            <person name="Choi G."/>
            <person name="Song H."/>
            <person name="Lee J."/>
            <person name="Lee S.C."/>
            <person name="Kwon J.K."/>
            <person name="Lee H.Y."/>
            <person name="Koo N."/>
            <person name="Hong Y."/>
            <person name="Kim R.W."/>
            <person name="Kang W.H."/>
            <person name="Huh J.H."/>
            <person name="Kang B.C."/>
            <person name="Yang T.J."/>
            <person name="Lee Y.H."/>
            <person name="Bennetzen J.L."/>
            <person name="Choi D."/>
        </authorList>
    </citation>
    <scope>NUCLEOTIDE SEQUENCE [LARGE SCALE GENOMIC DNA]</scope>
    <source>
        <strain evidence="5">cv. CM334</strain>
    </source>
</reference>
<dbReference type="Pfam" id="PF13041">
    <property type="entry name" value="PPR_2"/>
    <property type="match status" value="1"/>
</dbReference>
<dbReference type="GO" id="GO:0009451">
    <property type="term" value="P:RNA modification"/>
    <property type="evidence" value="ECO:0007669"/>
    <property type="project" value="InterPro"/>
</dbReference>
<keyword evidence="5" id="KW-1185">Reference proteome</keyword>
<dbReference type="PANTHER" id="PTHR47926">
    <property type="entry name" value="PENTATRICOPEPTIDE REPEAT-CONTAINING PROTEIN"/>
    <property type="match status" value="1"/>
</dbReference>
<dbReference type="InterPro" id="IPR002885">
    <property type="entry name" value="PPR_rpt"/>
</dbReference>
<dbReference type="Gramene" id="PHT93345">
    <property type="protein sequence ID" value="PHT93345"/>
    <property type="gene ID" value="T459_01227"/>
</dbReference>
<dbReference type="NCBIfam" id="TIGR00756">
    <property type="entry name" value="PPR"/>
    <property type="match status" value="2"/>
</dbReference>
<evidence type="ECO:0000313" key="4">
    <source>
        <dbReference type="EMBL" id="PHT93345.1"/>
    </source>
</evidence>
<protein>
    <recommendedName>
        <fullName evidence="3">Small nuclear ribonucleoprotein Prp3 C-terminal domain-containing protein</fullName>
    </recommendedName>
</protein>
<dbReference type="PROSITE" id="PS51375">
    <property type="entry name" value="PPR"/>
    <property type="match status" value="2"/>
</dbReference>
<dbReference type="PANTHER" id="PTHR47926:SF478">
    <property type="entry name" value="PENTACOTRIPEPTIDE-REPEAT REGION OF PRORP DOMAIN-CONTAINING PROTEIN"/>
    <property type="match status" value="1"/>
</dbReference>